<dbReference type="EMBL" id="WIUZ02000001">
    <property type="protein sequence ID" value="KAF9792060.1"/>
    <property type="molecule type" value="Genomic_DNA"/>
</dbReference>
<evidence type="ECO:0000256" key="1">
    <source>
        <dbReference type="ARBA" id="ARBA00001971"/>
    </source>
</evidence>
<evidence type="ECO:0000313" key="17">
    <source>
        <dbReference type="Proteomes" id="UP000736335"/>
    </source>
</evidence>
<dbReference type="InterPro" id="IPR036396">
    <property type="entry name" value="Cyt_P450_sf"/>
</dbReference>
<comment type="caution">
    <text evidence="16">The sequence shown here is derived from an EMBL/GenBank/DDBJ whole genome shotgun (WGS) entry which is preliminary data.</text>
</comment>
<dbReference type="PANTHER" id="PTHR24304">
    <property type="entry name" value="CYTOCHROME P450 FAMILY 7"/>
    <property type="match status" value="1"/>
</dbReference>
<keyword evidence="6 12" id="KW-0479">Metal-binding</keyword>
<dbReference type="Proteomes" id="UP000736335">
    <property type="component" value="Unassembled WGS sequence"/>
</dbReference>
<evidence type="ECO:0000256" key="13">
    <source>
        <dbReference type="PIRSR" id="PIRSR000047-1"/>
    </source>
</evidence>
<name>A0A9P6LB66_9AGAM</name>
<keyword evidence="15" id="KW-0812">Transmembrane</keyword>
<protein>
    <submittedName>
        <fullName evidence="16">Cytochrome P450</fullName>
    </submittedName>
</protein>
<keyword evidence="9 12" id="KW-0408">Iron</keyword>
<dbReference type="Gene3D" id="1.10.630.10">
    <property type="entry name" value="Cytochrome P450"/>
    <property type="match status" value="1"/>
</dbReference>
<comment type="similarity">
    <text evidence="4 12">Belongs to the cytochrome P450 family.</text>
</comment>
<dbReference type="InterPro" id="IPR002403">
    <property type="entry name" value="Cyt_P450_E_grp-IV"/>
</dbReference>
<evidence type="ECO:0000256" key="5">
    <source>
        <dbReference type="ARBA" id="ARBA00022617"/>
    </source>
</evidence>
<evidence type="ECO:0000256" key="3">
    <source>
        <dbReference type="ARBA" id="ARBA00004860"/>
    </source>
</evidence>
<keyword evidence="8" id="KW-0560">Oxidoreductase</keyword>
<proteinExistence type="inferred from homology"/>
<dbReference type="OrthoDB" id="3366823at2759"/>
<dbReference type="Pfam" id="PF00067">
    <property type="entry name" value="p450"/>
    <property type="match status" value="1"/>
</dbReference>
<keyword evidence="15" id="KW-1133">Transmembrane helix</keyword>
<evidence type="ECO:0000313" key="16">
    <source>
        <dbReference type="EMBL" id="KAF9792060.1"/>
    </source>
</evidence>
<dbReference type="SUPFAM" id="SSF48264">
    <property type="entry name" value="Cytochrome P450"/>
    <property type="match status" value="1"/>
</dbReference>
<dbReference type="InterPro" id="IPR024204">
    <property type="entry name" value="Cyt_P450_CYP7A1-type"/>
</dbReference>
<feature type="binding site" evidence="14">
    <location>
        <position position="284"/>
    </location>
    <ligand>
        <name>substrate</name>
    </ligand>
</feature>
<dbReference type="AlphaFoldDB" id="A0A9P6LB66"/>
<dbReference type="InterPro" id="IPR001128">
    <property type="entry name" value="Cyt_P450"/>
</dbReference>
<comment type="cofactor">
    <cofactor evidence="1 12 13">
        <name>heme</name>
        <dbReference type="ChEBI" id="CHEBI:30413"/>
    </cofactor>
</comment>
<keyword evidence="7 12" id="KW-0256">Endoplasmic reticulum</keyword>
<evidence type="ECO:0000256" key="9">
    <source>
        <dbReference type="ARBA" id="ARBA00023004"/>
    </source>
</evidence>
<dbReference type="PIRSF" id="PIRSF000047">
    <property type="entry name" value="Cytochrome_CYPVIIA1"/>
    <property type="match status" value="1"/>
</dbReference>
<evidence type="ECO:0000256" key="12">
    <source>
        <dbReference type="PIRNR" id="PIRNR000047"/>
    </source>
</evidence>
<evidence type="ECO:0000256" key="6">
    <source>
        <dbReference type="ARBA" id="ARBA00022723"/>
    </source>
</evidence>
<keyword evidence="11 12" id="KW-0472">Membrane</keyword>
<keyword evidence="5 12" id="KW-0349">Heme</keyword>
<dbReference type="PRINTS" id="PR00465">
    <property type="entry name" value="EP450IV"/>
</dbReference>
<dbReference type="GO" id="GO:0020037">
    <property type="term" value="F:heme binding"/>
    <property type="evidence" value="ECO:0007669"/>
    <property type="project" value="InterPro"/>
</dbReference>
<dbReference type="CDD" id="cd11040">
    <property type="entry name" value="CYP7_CYP8-like"/>
    <property type="match status" value="1"/>
</dbReference>
<keyword evidence="10" id="KW-0443">Lipid metabolism</keyword>
<comment type="pathway">
    <text evidence="3">Lipid metabolism; bile acid biosynthesis.</text>
</comment>
<reference evidence="16" key="1">
    <citation type="journal article" date="2020" name="Nat. Commun.">
        <title>Large-scale genome sequencing of mycorrhizal fungi provides insights into the early evolution of symbiotic traits.</title>
        <authorList>
            <person name="Miyauchi S."/>
            <person name="Kiss E."/>
            <person name="Kuo A."/>
            <person name="Drula E."/>
            <person name="Kohler A."/>
            <person name="Sanchez-Garcia M."/>
            <person name="Morin E."/>
            <person name="Andreopoulos B."/>
            <person name="Barry K.W."/>
            <person name="Bonito G."/>
            <person name="Buee M."/>
            <person name="Carver A."/>
            <person name="Chen C."/>
            <person name="Cichocki N."/>
            <person name="Clum A."/>
            <person name="Culley D."/>
            <person name="Crous P.W."/>
            <person name="Fauchery L."/>
            <person name="Girlanda M."/>
            <person name="Hayes R.D."/>
            <person name="Keri Z."/>
            <person name="LaButti K."/>
            <person name="Lipzen A."/>
            <person name="Lombard V."/>
            <person name="Magnuson J."/>
            <person name="Maillard F."/>
            <person name="Murat C."/>
            <person name="Nolan M."/>
            <person name="Ohm R.A."/>
            <person name="Pangilinan J."/>
            <person name="Pereira M.F."/>
            <person name="Perotto S."/>
            <person name="Peter M."/>
            <person name="Pfister S."/>
            <person name="Riley R."/>
            <person name="Sitrit Y."/>
            <person name="Stielow J.B."/>
            <person name="Szollosi G."/>
            <person name="Zifcakova L."/>
            <person name="Stursova M."/>
            <person name="Spatafora J.W."/>
            <person name="Tedersoo L."/>
            <person name="Vaario L.M."/>
            <person name="Yamada A."/>
            <person name="Yan M."/>
            <person name="Wang P."/>
            <person name="Xu J."/>
            <person name="Bruns T."/>
            <person name="Baldrian P."/>
            <person name="Vilgalys R."/>
            <person name="Dunand C."/>
            <person name="Henrissat B."/>
            <person name="Grigoriev I.V."/>
            <person name="Hibbett D."/>
            <person name="Nagy L.G."/>
            <person name="Martin F.M."/>
        </authorList>
    </citation>
    <scope>NUCLEOTIDE SEQUENCE</scope>
    <source>
        <strain evidence="16">UH-Tt-Lm1</strain>
    </source>
</reference>
<gene>
    <name evidence="16" type="ORF">BJ322DRAFT_9000</name>
</gene>
<feature type="transmembrane region" description="Helical" evidence="15">
    <location>
        <begin position="270"/>
        <end position="293"/>
    </location>
</feature>
<organism evidence="16 17">
    <name type="scientific">Thelephora terrestris</name>
    <dbReference type="NCBI Taxonomy" id="56493"/>
    <lineage>
        <taxon>Eukaryota</taxon>
        <taxon>Fungi</taxon>
        <taxon>Dikarya</taxon>
        <taxon>Basidiomycota</taxon>
        <taxon>Agaricomycotina</taxon>
        <taxon>Agaricomycetes</taxon>
        <taxon>Thelephorales</taxon>
        <taxon>Thelephoraceae</taxon>
        <taxon>Thelephora</taxon>
    </lineage>
</organism>
<dbReference type="GO" id="GO:0008395">
    <property type="term" value="F:steroid hydroxylase activity"/>
    <property type="evidence" value="ECO:0007669"/>
    <property type="project" value="TreeGrafter"/>
</dbReference>
<dbReference type="GO" id="GO:0005789">
    <property type="term" value="C:endoplasmic reticulum membrane"/>
    <property type="evidence" value="ECO:0007669"/>
    <property type="project" value="UniProtKB-SubCell"/>
</dbReference>
<feature type="binding site" description="axial binding residue" evidence="13">
    <location>
        <position position="431"/>
    </location>
    <ligand>
        <name>heme</name>
        <dbReference type="ChEBI" id="CHEBI:30413"/>
    </ligand>
    <ligandPart>
        <name>Fe</name>
        <dbReference type="ChEBI" id="CHEBI:18248"/>
    </ligandPart>
</feature>
<keyword evidence="17" id="KW-1185">Reference proteome</keyword>
<dbReference type="GO" id="GO:0005506">
    <property type="term" value="F:iron ion binding"/>
    <property type="evidence" value="ECO:0007669"/>
    <property type="project" value="InterPro"/>
</dbReference>
<reference evidence="16" key="2">
    <citation type="submission" date="2020-11" db="EMBL/GenBank/DDBJ databases">
        <authorList>
            <consortium name="DOE Joint Genome Institute"/>
            <person name="Kuo A."/>
            <person name="Miyauchi S."/>
            <person name="Kiss E."/>
            <person name="Drula E."/>
            <person name="Kohler A."/>
            <person name="Sanchez-Garcia M."/>
            <person name="Andreopoulos B."/>
            <person name="Barry K.W."/>
            <person name="Bonito G."/>
            <person name="Buee M."/>
            <person name="Carver A."/>
            <person name="Chen C."/>
            <person name="Cichocki N."/>
            <person name="Clum A."/>
            <person name="Culley D."/>
            <person name="Crous P.W."/>
            <person name="Fauchery L."/>
            <person name="Girlanda M."/>
            <person name="Hayes R."/>
            <person name="Keri Z."/>
            <person name="Labutti K."/>
            <person name="Lipzen A."/>
            <person name="Lombard V."/>
            <person name="Magnuson J."/>
            <person name="Maillard F."/>
            <person name="Morin E."/>
            <person name="Murat C."/>
            <person name="Nolan M."/>
            <person name="Ohm R."/>
            <person name="Pangilinan J."/>
            <person name="Pereira M."/>
            <person name="Perotto S."/>
            <person name="Peter M."/>
            <person name="Riley R."/>
            <person name="Sitrit Y."/>
            <person name="Stielow B."/>
            <person name="Szollosi G."/>
            <person name="Zifcakova L."/>
            <person name="Stursova M."/>
            <person name="Spatafora J.W."/>
            <person name="Tedersoo L."/>
            <person name="Vaario L.-M."/>
            <person name="Yamada A."/>
            <person name="Yan M."/>
            <person name="Wang P."/>
            <person name="Xu J."/>
            <person name="Bruns T."/>
            <person name="Baldrian P."/>
            <person name="Vilgalys R."/>
            <person name="Henrissat B."/>
            <person name="Grigoriev I.V."/>
            <person name="Hibbett D."/>
            <person name="Nagy L.G."/>
            <person name="Martin F.M."/>
        </authorList>
    </citation>
    <scope>NUCLEOTIDE SEQUENCE</scope>
    <source>
        <strain evidence="16">UH-Tt-Lm1</strain>
    </source>
</reference>
<accession>A0A9P6LB66</accession>
<dbReference type="GO" id="GO:0016705">
    <property type="term" value="F:oxidoreductase activity, acting on paired donors, with incorporation or reduction of molecular oxygen"/>
    <property type="evidence" value="ECO:0007669"/>
    <property type="project" value="InterPro"/>
</dbReference>
<evidence type="ECO:0000256" key="4">
    <source>
        <dbReference type="ARBA" id="ARBA00010617"/>
    </source>
</evidence>
<evidence type="ECO:0000256" key="2">
    <source>
        <dbReference type="ARBA" id="ARBA00004586"/>
    </source>
</evidence>
<sequence>MIQLEALWSNPKFLAAGLVLLATVAQTLYGKRKRAAERRAPMVSHLIPWVGSALEIGGDPDAFFVRAQRKYGDVFAMKAFGRVVTYVVSPSLISEIYRNAQKYDFDHIRIVMSIDCFDIPASLMKSDITSKILYPSQHKYLSSTGVVPIVEAYTTAVWELLETEGSRLEGASTTLLDFVLPVLYQASAYAFFGRSCPVAESYKPFHDFDSTFHLLLAGVPRVLLRKNVHGLATLHRLFGKYFDGPHEDASEFVLEAERVMRSHGYGSETIGAYFISMLFALMANAPNAGYWLIVLNLQREGGLQPLTEEIDQAVASWKQQNTRQKIEDHLHEFASTAVLPLLTSTIQETLRYAASVMSIRRVTEPVEFGGYRFDTDDEIVCMTRSVHLDEEIHENASEYDPRRYLTERKPTKNGKIVTNHSMVWGGGVSMCEGRHFATRELKAFMIFLLMRYTLEIDPKSAERPTFMSERMGAGVMHPRGDLRVILHARK</sequence>
<dbReference type="InterPro" id="IPR050529">
    <property type="entry name" value="CYP450_sterol_14alpha_dmase"/>
</dbReference>
<evidence type="ECO:0000256" key="10">
    <source>
        <dbReference type="ARBA" id="ARBA00023098"/>
    </source>
</evidence>
<comment type="subcellular location">
    <subcellularLocation>
        <location evidence="2 12">Endoplasmic reticulum membrane</location>
    </subcellularLocation>
</comment>
<dbReference type="PANTHER" id="PTHR24304:SF2">
    <property type="entry name" value="24-HYDROXYCHOLESTEROL 7-ALPHA-HYDROXYLASE"/>
    <property type="match status" value="1"/>
</dbReference>
<evidence type="ECO:0000256" key="11">
    <source>
        <dbReference type="ARBA" id="ARBA00023136"/>
    </source>
</evidence>
<evidence type="ECO:0000256" key="7">
    <source>
        <dbReference type="ARBA" id="ARBA00022824"/>
    </source>
</evidence>
<feature type="transmembrane region" description="Helical" evidence="15">
    <location>
        <begin position="12"/>
        <end position="29"/>
    </location>
</feature>
<evidence type="ECO:0000256" key="15">
    <source>
        <dbReference type="SAM" id="Phobius"/>
    </source>
</evidence>
<evidence type="ECO:0000256" key="14">
    <source>
        <dbReference type="PIRSR" id="PIRSR000047-2"/>
    </source>
</evidence>
<dbReference type="GO" id="GO:0006629">
    <property type="term" value="P:lipid metabolic process"/>
    <property type="evidence" value="ECO:0007669"/>
    <property type="project" value="UniProtKB-KW"/>
</dbReference>
<evidence type="ECO:0000256" key="8">
    <source>
        <dbReference type="ARBA" id="ARBA00023002"/>
    </source>
</evidence>